<gene>
    <name evidence="2" type="ORF">K504DRAFT_361164</name>
</gene>
<feature type="region of interest" description="Disordered" evidence="1">
    <location>
        <begin position="343"/>
        <end position="364"/>
    </location>
</feature>
<organism evidence="2 3">
    <name type="scientific">Pleomassaria siparia CBS 279.74</name>
    <dbReference type="NCBI Taxonomy" id="1314801"/>
    <lineage>
        <taxon>Eukaryota</taxon>
        <taxon>Fungi</taxon>
        <taxon>Dikarya</taxon>
        <taxon>Ascomycota</taxon>
        <taxon>Pezizomycotina</taxon>
        <taxon>Dothideomycetes</taxon>
        <taxon>Pleosporomycetidae</taxon>
        <taxon>Pleosporales</taxon>
        <taxon>Pleomassariaceae</taxon>
        <taxon>Pleomassaria</taxon>
    </lineage>
</organism>
<keyword evidence="3" id="KW-1185">Reference proteome</keyword>
<proteinExistence type="predicted"/>
<sequence length="500" mass="55254">MADLAAVFNIVSRASALALELYKFATTAPNAVNNINKLTRSISSFASTVKQVGAIIREDDSLPSHEAIEVLNNVLQQCNSLLTEVQFIFPLESSHSDSESKSKDVDYRNTSQDFRLSFIATARLDYVTAHLDCLKSTLSVLIQTMHTAQSVIWAMTRPTISPQQAARAVANEKMQLETLVIEQQTSILSASTLYAPTRPDARLLMEVDSSQSLISTQGANSILNPADLFRYQVRFVEGLDALYTTENDWLLAICGESKTHFEHLLDRWTRLRQLQERIDDEERMVELQRRESLQPTVESDVEDGVVAGNNNARLTTPTPGRTAAGGMQPLFTETTTFPIPVPDSNLGPTTSFSPASLDDGTSPGSSGNLLSSVMAAGYSAVSPRSSISSLPAEAAAAIEAKENDDEVNLEIPWRICTRQHYWDFVDNKLVKKNTHHPPPTPVSDRNGSTEILASWVCKEAITEAGFKYTKAQRDRPEGGRRTKYETLFVIQQSLSFHQVQ</sequence>
<feature type="non-terminal residue" evidence="2">
    <location>
        <position position="500"/>
    </location>
</feature>
<dbReference type="Proteomes" id="UP000799428">
    <property type="component" value="Unassembled WGS sequence"/>
</dbReference>
<name>A0A6G1KCY1_9PLEO</name>
<reference evidence="2" key="1">
    <citation type="journal article" date="2020" name="Stud. Mycol.">
        <title>101 Dothideomycetes genomes: a test case for predicting lifestyles and emergence of pathogens.</title>
        <authorList>
            <person name="Haridas S."/>
            <person name="Albert R."/>
            <person name="Binder M."/>
            <person name="Bloem J."/>
            <person name="Labutti K."/>
            <person name="Salamov A."/>
            <person name="Andreopoulos B."/>
            <person name="Baker S."/>
            <person name="Barry K."/>
            <person name="Bills G."/>
            <person name="Bluhm B."/>
            <person name="Cannon C."/>
            <person name="Castanera R."/>
            <person name="Culley D."/>
            <person name="Daum C."/>
            <person name="Ezra D."/>
            <person name="Gonzalez J."/>
            <person name="Henrissat B."/>
            <person name="Kuo A."/>
            <person name="Liang C."/>
            <person name="Lipzen A."/>
            <person name="Lutzoni F."/>
            <person name="Magnuson J."/>
            <person name="Mondo S."/>
            <person name="Nolan M."/>
            <person name="Ohm R."/>
            <person name="Pangilinan J."/>
            <person name="Park H.-J."/>
            <person name="Ramirez L."/>
            <person name="Alfaro M."/>
            <person name="Sun H."/>
            <person name="Tritt A."/>
            <person name="Yoshinaga Y."/>
            <person name="Zwiers L.-H."/>
            <person name="Turgeon B."/>
            <person name="Goodwin S."/>
            <person name="Spatafora J."/>
            <person name="Crous P."/>
            <person name="Grigoriev I."/>
        </authorList>
    </citation>
    <scope>NUCLEOTIDE SEQUENCE</scope>
    <source>
        <strain evidence="2">CBS 279.74</strain>
    </source>
</reference>
<dbReference type="AlphaFoldDB" id="A0A6G1KCY1"/>
<evidence type="ECO:0008006" key="4">
    <source>
        <dbReference type="Google" id="ProtNLM"/>
    </source>
</evidence>
<evidence type="ECO:0000256" key="1">
    <source>
        <dbReference type="SAM" id="MobiDB-lite"/>
    </source>
</evidence>
<dbReference type="EMBL" id="MU005769">
    <property type="protein sequence ID" value="KAF2710493.1"/>
    <property type="molecule type" value="Genomic_DNA"/>
</dbReference>
<evidence type="ECO:0000313" key="3">
    <source>
        <dbReference type="Proteomes" id="UP000799428"/>
    </source>
</evidence>
<protein>
    <recommendedName>
        <fullName evidence="4">Fungal N-terminal domain-containing protein</fullName>
    </recommendedName>
</protein>
<dbReference type="OrthoDB" id="5431013at2759"/>
<evidence type="ECO:0000313" key="2">
    <source>
        <dbReference type="EMBL" id="KAF2710493.1"/>
    </source>
</evidence>
<accession>A0A6G1KCY1</accession>